<keyword evidence="3" id="KW-1185">Reference proteome</keyword>
<evidence type="ECO:0000313" key="2">
    <source>
        <dbReference type="EMBL" id="AKT38646.1"/>
    </source>
</evidence>
<proteinExistence type="predicted"/>
<sequence>MPFDPSSLSAQARARYIRLGRSYSAHVTLAQANETLGALGRHEGALEGYGFSRGDGGRLAEVRDALVSASVRRTGEVGVRRQERGVYAGALRKGREGREVGRAVLLGVLVELRDRGEVGGEQRLVETALAMTSRLPEGKGEGVALCGQLGLLLEALKVPGVGGLAAGRGGVEGLGALEGALEGLEEGLQRRPAGGGTPEETERVYLLGGMVVTLVRQARRAARNAGRALGLGSIGEVFGLRLLDGRGRKRRKAGGSGEGGVEADGVAFGVADEGEEAVRAEAGLRHEELAASVGDAGDGAVEVAAGVEEDAGGLGRGAVGVDAEEGAADAAVAVGEEDVGLVTGGAALEGEVEDGFVEAGGAAEVEGGDVEPVEGAARAGVHGKLLSREGSVGGGDDSLLSGLSRGGRGGGRGRGGRGRAGRAGLRGSRHVGADEG</sequence>
<reference evidence="2 3" key="1">
    <citation type="submission" date="2015-07" db="EMBL/GenBank/DDBJ databases">
        <title>Genome analysis of myxobacterium Chondromyces crocatus Cm c5 reveals a high potential for natural compound synthesis and the genetic basis for the loss of fruiting body formation.</title>
        <authorList>
            <person name="Zaburannyi N."/>
            <person name="Bunk B."/>
            <person name="Maier J."/>
            <person name="Overmann J."/>
            <person name="Mueller R."/>
        </authorList>
    </citation>
    <scope>NUCLEOTIDE SEQUENCE [LARGE SCALE GENOMIC DNA]</scope>
    <source>
        <strain evidence="2 3">Cm c5</strain>
    </source>
</reference>
<dbReference type="AlphaFoldDB" id="A0A0K1ECP9"/>
<organism evidence="2 3">
    <name type="scientific">Chondromyces crocatus</name>
    <dbReference type="NCBI Taxonomy" id="52"/>
    <lineage>
        <taxon>Bacteria</taxon>
        <taxon>Pseudomonadati</taxon>
        <taxon>Myxococcota</taxon>
        <taxon>Polyangia</taxon>
        <taxon>Polyangiales</taxon>
        <taxon>Polyangiaceae</taxon>
        <taxon>Chondromyces</taxon>
    </lineage>
</organism>
<dbReference type="EMBL" id="CP012159">
    <property type="protein sequence ID" value="AKT38646.1"/>
    <property type="molecule type" value="Genomic_DNA"/>
</dbReference>
<protein>
    <submittedName>
        <fullName evidence="2">Uncharacterized protein</fullName>
    </submittedName>
</protein>
<feature type="region of interest" description="Disordered" evidence="1">
    <location>
        <begin position="387"/>
        <end position="436"/>
    </location>
</feature>
<feature type="compositionally biased region" description="Gly residues" evidence="1">
    <location>
        <begin position="404"/>
        <end position="413"/>
    </location>
</feature>
<dbReference type="RefSeq" id="WP_050430849.1">
    <property type="nucleotide sequence ID" value="NZ_CP012159.1"/>
</dbReference>
<gene>
    <name evidence="2" type="ORF">CMC5_027940</name>
</gene>
<dbReference type="Proteomes" id="UP000067626">
    <property type="component" value="Chromosome"/>
</dbReference>
<evidence type="ECO:0000313" key="3">
    <source>
        <dbReference type="Proteomes" id="UP000067626"/>
    </source>
</evidence>
<accession>A0A0K1ECP9</accession>
<evidence type="ECO:0000256" key="1">
    <source>
        <dbReference type="SAM" id="MobiDB-lite"/>
    </source>
</evidence>
<dbReference type="KEGG" id="ccro:CMC5_027940"/>
<name>A0A0K1ECP9_CHOCO</name>